<name>A0A917AFP2_9RHOB</name>
<gene>
    <name evidence="2" type="ORF">GCM10011517_16340</name>
</gene>
<protein>
    <submittedName>
        <fullName evidence="2">Uncharacterized protein</fullName>
    </submittedName>
</protein>
<organism evidence="2 3">
    <name type="scientific">Actibacterium pelagium</name>
    <dbReference type="NCBI Taxonomy" id="2029103"/>
    <lineage>
        <taxon>Bacteria</taxon>
        <taxon>Pseudomonadati</taxon>
        <taxon>Pseudomonadota</taxon>
        <taxon>Alphaproteobacteria</taxon>
        <taxon>Rhodobacterales</taxon>
        <taxon>Roseobacteraceae</taxon>
        <taxon>Actibacterium</taxon>
    </lineage>
</organism>
<dbReference type="Proteomes" id="UP000606730">
    <property type="component" value="Unassembled WGS sequence"/>
</dbReference>
<reference evidence="2" key="2">
    <citation type="submission" date="2020-09" db="EMBL/GenBank/DDBJ databases">
        <authorList>
            <person name="Sun Q."/>
            <person name="Zhou Y."/>
        </authorList>
    </citation>
    <scope>NUCLEOTIDE SEQUENCE</scope>
    <source>
        <strain evidence="2">CGMCC 1.16012</strain>
    </source>
</reference>
<sequence length="52" mass="5625">MASRPAGSSLKGSAMTKFWNRLSLSKRISFTFWVLCLIGGLALAGFALRSAF</sequence>
<comment type="caution">
    <text evidence="2">The sequence shown here is derived from an EMBL/GenBank/DDBJ whole genome shotgun (WGS) entry which is preliminary data.</text>
</comment>
<dbReference type="AlphaFoldDB" id="A0A917AFP2"/>
<dbReference type="EMBL" id="BMKN01000002">
    <property type="protein sequence ID" value="GGE49238.1"/>
    <property type="molecule type" value="Genomic_DNA"/>
</dbReference>
<reference evidence="2" key="1">
    <citation type="journal article" date="2014" name="Int. J. Syst. Evol. Microbiol.">
        <title>Complete genome sequence of Corynebacterium casei LMG S-19264T (=DSM 44701T), isolated from a smear-ripened cheese.</title>
        <authorList>
            <consortium name="US DOE Joint Genome Institute (JGI-PGF)"/>
            <person name="Walter F."/>
            <person name="Albersmeier A."/>
            <person name="Kalinowski J."/>
            <person name="Ruckert C."/>
        </authorList>
    </citation>
    <scope>NUCLEOTIDE SEQUENCE</scope>
    <source>
        <strain evidence="2">CGMCC 1.16012</strain>
    </source>
</reference>
<keyword evidence="1" id="KW-0472">Membrane</keyword>
<evidence type="ECO:0000256" key="1">
    <source>
        <dbReference type="SAM" id="Phobius"/>
    </source>
</evidence>
<keyword evidence="3" id="KW-1185">Reference proteome</keyword>
<feature type="transmembrane region" description="Helical" evidence="1">
    <location>
        <begin position="28"/>
        <end position="48"/>
    </location>
</feature>
<keyword evidence="1" id="KW-0812">Transmembrane</keyword>
<proteinExistence type="predicted"/>
<accession>A0A917AFP2</accession>
<evidence type="ECO:0000313" key="3">
    <source>
        <dbReference type="Proteomes" id="UP000606730"/>
    </source>
</evidence>
<evidence type="ECO:0000313" key="2">
    <source>
        <dbReference type="EMBL" id="GGE49238.1"/>
    </source>
</evidence>
<keyword evidence="1" id="KW-1133">Transmembrane helix</keyword>